<proteinExistence type="predicted"/>
<dbReference type="GeneID" id="80534729"/>
<dbReference type="KEGG" id="vg:80534729"/>
<name>I3VPZ7_9BETA</name>
<reference evidence="1 2" key="1">
    <citation type="journal article" date="2012" name="J. Virol.">
        <title>A Novel Bat Herpesvirus Encodes Homologues of Major Histocompatibility Complex Classes I and II, C-Type Lectin, and a Unique Family of Immune-Related Genes.</title>
        <authorList>
            <person name="Zhang H."/>
            <person name="Todd S."/>
            <person name="Tachedjian M."/>
            <person name="Barr J.A."/>
            <person name="Luo M."/>
            <person name="Yu M."/>
            <person name="Marsh G.A."/>
            <person name="Crameri G."/>
            <person name="Wang L.F."/>
        </authorList>
    </citation>
    <scope>NUCLEOTIDE SEQUENCE [LARGE SCALE GENOMIC DNA]</scope>
    <source>
        <strain evidence="1">B7D8</strain>
    </source>
</reference>
<protein>
    <submittedName>
        <fullName evidence="1">B28.1</fullName>
    </submittedName>
</protein>
<accession>I3VPZ7</accession>
<evidence type="ECO:0000313" key="2">
    <source>
        <dbReference type="Proteomes" id="UP000103899"/>
    </source>
</evidence>
<dbReference type="RefSeq" id="YP_010797026.1">
    <property type="nucleotide sequence ID" value="NC_076129.1"/>
</dbReference>
<dbReference type="EMBL" id="JQ805139">
    <property type="protein sequence ID" value="AFK83841.1"/>
    <property type="molecule type" value="Genomic_DNA"/>
</dbReference>
<dbReference type="Proteomes" id="UP000103899">
    <property type="component" value="Segment"/>
</dbReference>
<organism evidence="1 2">
    <name type="scientific">miniopterid betaherpesvirus 1</name>
    <dbReference type="NCBI Taxonomy" id="3070189"/>
    <lineage>
        <taxon>Viruses</taxon>
        <taxon>Duplodnaviria</taxon>
        <taxon>Heunggongvirae</taxon>
        <taxon>Peploviricota</taxon>
        <taxon>Herviviricetes</taxon>
        <taxon>Herpesvirales</taxon>
        <taxon>Orthoherpesviridae</taxon>
        <taxon>Betaherpesvirinae</taxon>
        <taxon>Quwivirus</taxon>
        <taxon>Quwivirus miniopteridbeta1</taxon>
    </lineage>
</organism>
<sequence>MEDVPWYEQERAPDQTDPFWIVQRLSTDALPRAKHAPKAVEDNFRAVSSMLPSDRPDNNRVPEPLIRFLKTYDDCVMKIAWPPKFYLRVKWAEESLVRDAPDPLARFSDDLDVYWLKQLGKITTIFAENDLGNAKVLDLHVFVGSDMSVFAYNSQKTCLYTLCDHLSDLLDTGARYARLFYTTDYNLGTRELESGVYGHPVLSEGVFDKLLAVNPQKSMAKQFAKSCAGHMLTNFFNDHIFVLGNEHTLGLHKIMSVECFDVLHHAGFFVFGITSAVNVQIVLMHENMSGVFHWTFYHAVMLVAEDVRSYLRMKCPQVLGCGMRTYYGGSQRIMRMGKTFGLKMTDACQLPDMRFFAERWGRRGGTKQSVKREPECKMEH</sequence>
<evidence type="ECO:0000313" key="1">
    <source>
        <dbReference type="EMBL" id="AFK83841.1"/>
    </source>
</evidence>
<keyword evidence="2" id="KW-1185">Reference proteome</keyword>